<comment type="caution">
    <text evidence="1">The sequence shown here is derived from an EMBL/GenBank/DDBJ whole genome shotgun (WGS) entry which is preliminary data.</text>
</comment>
<reference evidence="1 2" key="1">
    <citation type="submission" date="2019-07" db="EMBL/GenBank/DDBJ databases">
        <title>Diversity of Bacteria from Kongsfjorden, Arctic.</title>
        <authorList>
            <person name="Yu Y."/>
        </authorList>
    </citation>
    <scope>NUCLEOTIDE SEQUENCE [LARGE SCALE GENOMIC DNA]</scope>
    <source>
        <strain evidence="1 2">SM1928</strain>
    </source>
</reference>
<protein>
    <submittedName>
        <fullName evidence="1">Uncharacterized protein</fullName>
    </submittedName>
</protein>
<sequence length="85" mass="8924">MPSPLAGSWPVRARRDVLPAVATHSSTAAAVTCAFPVADHKVEGDGPQQRAFVPYLAHAMRSVATVVVPTQALSPAWKAVIRPPS</sequence>
<dbReference type="RefSeq" id="WP_144652548.1">
    <property type="nucleotide sequence ID" value="NZ_VNFK01000017.1"/>
</dbReference>
<name>A0A558GS68_PAENT</name>
<accession>A0A558GS68</accession>
<dbReference type="AlphaFoldDB" id="A0A558GS68"/>
<organism evidence="1 2">
    <name type="scientific">Paenarthrobacter nitroguajacolicus</name>
    <name type="common">Arthrobacter nitroguajacolicus</name>
    <dbReference type="NCBI Taxonomy" id="211146"/>
    <lineage>
        <taxon>Bacteria</taxon>
        <taxon>Bacillati</taxon>
        <taxon>Actinomycetota</taxon>
        <taxon>Actinomycetes</taxon>
        <taxon>Micrococcales</taxon>
        <taxon>Micrococcaceae</taxon>
        <taxon>Paenarthrobacter</taxon>
    </lineage>
</organism>
<dbReference type="Proteomes" id="UP000316500">
    <property type="component" value="Unassembled WGS sequence"/>
</dbReference>
<evidence type="ECO:0000313" key="1">
    <source>
        <dbReference type="EMBL" id="TVU59710.1"/>
    </source>
</evidence>
<dbReference type="EMBL" id="VNFK01000017">
    <property type="protein sequence ID" value="TVU59710.1"/>
    <property type="molecule type" value="Genomic_DNA"/>
</dbReference>
<gene>
    <name evidence="1" type="ORF">FQP90_18600</name>
</gene>
<evidence type="ECO:0000313" key="2">
    <source>
        <dbReference type="Proteomes" id="UP000316500"/>
    </source>
</evidence>
<proteinExistence type="predicted"/>